<comment type="similarity">
    <text evidence="2">Belongs to the CpsC/CapA family.</text>
</comment>
<dbReference type="FunFam" id="3.40.50.300:FF:000527">
    <property type="entry name" value="Tyrosine-protein kinase etk"/>
    <property type="match status" value="1"/>
</dbReference>
<keyword evidence="8" id="KW-0808">Transferase</keyword>
<keyword evidence="14 17" id="KW-0472">Membrane</keyword>
<sequence>MGLSEYIGILRKRWLSITATAAVGVCAALLVTMLTTSVYQATSQVYVSVRGGASVNELAQGSAYTGRQVESYAALATSPRVLEPVIEELGLDSTPYELASSVSAEQPAKTVLIDITVRDESPDLVARIANGVAESLATVVQELEQATGSEEDSPVQISTVREAAIPTDPVAPRAGLNLALGIALGLLLGVGLAVLRDLLDTRIRSAAHVAAVTDASVIGAIAYEEDAADHPLIIQGSPHSPRAEAFRSLRTNLQFLEAGGGPRTFVISSALPGEGKSTTSVNLAITLADAGSRVLVVDADLRRPSVSNYLGLEGAVGLTTVLIGRASLDDAIQPWGHRNLHVLASGQIPPNPSELLGSAAMTSLMDELGERYDVVIVDTAPLLPVTDGAVLAKLIGGAVIVIGAGLTHRQQLAGALDSLAKVGAKVHGIVINRLALEEQGGYHYGDYGYAPLHEAGNRPEDELPVEDGAPRHVRPHRWFAGGEARPVSAEVPAGLPEAQPFVLVDRESVGPRDVRADLKDDG</sequence>
<feature type="transmembrane region" description="Helical" evidence="17">
    <location>
        <begin position="14"/>
        <end position="34"/>
    </location>
</feature>
<dbReference type="CDD" id="cd05387">
    <property type="entry name" value="BY-kinase"/>
    <property type="match status" value="1"/>
</dbReference>
<dbReference type="Proteomes" id="UP001139493">
    <property type="component" value="Unassembled WGS sequence"/>
</dbReference>
<evidence type="ECO:0000256" key="10">
    <source>
        <dbReference type="ARBA" id="ARBA00022741"/>
    </source>
</evidence>
<proteinExistence type="inferred from homology"/>
<keyword evidence="11" id="KW-0418">Kinase</keyword>
<evidence type="ECO:0000256" key="1">
    <source>
        <dbReference type="ARBA" id="ARBA00004429"/>
    </source>
</evidence>
<dbReference type="InterPro" id="IPR003856">
    <property type="entry name" value="LPS_length_determ_N"/>
</dbReference>
<evidence type="ECO:0000256" key="15">
    <source>
        <dbReference type="ARBA" id="ARBA00023137"/>
    </source>
</evidence>
<evidence type="ECO:0000256" key="8">
    <source>
        <dbReference type="ARBA" id="ARBA00022679"/>
    </source>
</evidence>
<dbReference type="GO" id="GO:0005886">
    <property type="term" value="C:plasma membrane"/>
    <property type="evidence" value="ECO:0007669"/>
    <property type="project" value="UniProtKB-SubCell"/>
</dbReference>
<evidence type="ECO:0000256" key="16">
    <source>
        <dbReference type="ARBA" id="ARBA00051245"/>
    </source>
</evidence>
<evidence type="ECO:0000256" key="13">
    <source>
        <dbReference type="ARBA" id="ARBA00022989"/>
    </source>
</evidence>
<evidence type="ECO:0000256" key="11">
    <source>
        <dbReference type="ARBA" id="ARBA00022777"/>
    </source>
</evidence>
<dbReference type="AlphaFoldDB" id="A0A9X2G2X4"/>
<dbReference type="PANTHER" id="PTHR32309">
    <property type="entry name" value="TYROSINE-PROTEIN KINASE"/>
    <property type="match status" value="1"/>
</dbReference>
<dbReference type="InterPro" id="IPR025669">
    <property type="entry name" value="AAA_dom"/>
</dbReference>
<dbReference type="EC" id="2.7.10.2" evidence="5"/>
<dbReference type="Gene3D" id="3.40.50.300">
    <property type="entry name" value="P-loop containing nucleotide triphosphate hydrolases"/>
    <property type="match status" value="1"/>
</dbReference>
<evidence type="ECO:0000256" key="5">
    <source>
        <dbReference type="ARBA" id="ARBA00011903"/>
    </source>
</evidence>
<keyword evidence="15" id="KW-0829">Tyrosine-protein kinase</keyword>
<feature type="domain" description="Polysaccharide chain length determinant N-terminal" evidence="18">
    <location>
        <begin position="3"/>
        <end position="89"/>
    </location>
</feature>
<keyword evidence="9 17" id="KW-0812">Transmembrane</keyword>
<dbReference type="Pfam" id="PF13614">
    <property type="entry name" value="AAA_31"/>
    <property type="match status" value="1"/>
</dbReference>
<keyword evidence="12" id="KW-0067">ATP-binding</keyword>
<evidence type="ECO:0000256" key="6">
    <source>
        <dbReference type="ARBA" id="ARBA00022475"/>
    </source>
</evidence>
<dbReference type="GO" id="GO:0005524">
    <property type="term" value="F:ATP binding"/>
    <property type="evidence" value="ECO:0007669"/>
    <property type="project" value="UniProtKB-KW"/>
</dbReference>
<evidence type="ECO:0000256" key="14">
    <source>
        <dbReference type="ARBA" id="ARBA00023136"/>
    </source>
</evidence>
<evidence type="ECO:0000256" key="9">
    <source>
        <dbReference type="ARBA" id="ARBA00022692"/>
    </source>
</evidence>
<dbReference type="EMBL" id="JAMTCS010000005">
    <property type="protein sequence ID" value="MCP2264683.1"/>
    <property type="molecule type" value="Genomic_DNA"/>
</dbReference>
<keyword evidence="21" id="KW-1185">Reference proteome</keyword>
<evidence type="ECO:0000256" key="2">
    <source>
        <dbReference type="ARBA" id="ARBA00006683"/>
    </source>
</evidence>
<dbReference type="NCBIfam" id="TIGR01007">
    <property type="entry name" value="eps_fam"/>
    <property type="match status" value="1"/>
</dbReference>
<comment type="similarity">
    <text evidence="4">Belongs to the etk/wzc family.</text>
</comment>
<keyword evidence="7" id="KW-0997">Cell inner membrane</keyword>
<comment type="caution">
    <text evidence="20">The sequence shown here is derived from an EMBL/GenBank/DDBJ whole genome shotgun (WGS) entry which is preliminary data.</text>
</comment>
<evidence type="ECO:0000259" key="19">
    <source>
        <dbReference type="Pfam" id="PF13614"/>
    </source>
</evidence>
<comment type="similarity">
    <text evidence="3">Belongs to the CpsD/CapB family.</text>
</comment>
<evidence type="ECO:0000259" key="18">
    <source>
        <dbReference type="Pfam" id="PF02706"/>
    </source>
</evidence>
<reference evidence="20" key="1">
    <citation type="submission" date="2022-06" db="EMBL/GenBank/DDBJ databases">
        <title>Genomic Encyclopedia of Archaeal and Bacterial Type Strains, Phase II (KMG-II): from individual species to whole genera.</title>
        <authorList>
            <person name="Goeker M."/>
        </authorList>
    </citation>
    <scope>NUCLEOTIDE SEQUENCE</scope>
    <source>
        <strain evidence="20">DSM 26652</strain>
    </source>
</reference>
<feature type="domain" description="AAA" evidence="19">
    <location>
        <begin position="272"/>
        <end position="386"/>
    </location>
</feature>
<dbReference type="PANTHER" id="PTHR32309:SF13">
    <property type="entry name" value="FERRIC ENTEROBACTIN TRANSPORT PROTEIN FEPE"/>
    <property type="match status" value="1"/>
</dbReference>
<evidence type="ECO:0000313" key="20">
    <source>
        <dbReference type="EMBL" id="MCP2264683.1"/>
    </source>
</evidence>
<evidence type="ECO:0000313" key="21">
    <source>
        <dbReference type="Proteomes" id="UP001139493"/>
    </source>
</evidence>
<keyword evidence="6" id="KW-1003">Cell membrane</keyword>
<accession>A0A9X2G2X4</accession>
<feature type="transmembrane region" description="Helical" evidence="17">
    <location>
        <begin position="174"/>
        <end position="195"/>
    </location>
</feature>
<organism evidence="20 21">
    <name type="scientific">Promicromonospora thailandica</name>
    <dbReference type="NCBI Taxonomy" id="765201"/>
    <lineage>
        <taxon>Bacteria</taxon>
        <taxon>Bacillati</taxon>
        <taxon>Actinomycetota</taxon>
        <taxon>Actinomycetes</taxon>
        <taxon>Micrococcales</taxon>
        <taxon>Promicromonosporaceae</taxon>
        <taxon>Promicromonospora</taxon>
    </lineage>
</organism>
<dbReference type="SUPFAM" id="SSF52540">
    <property type="entry name" value="P-loop containing nucleoside triphosphate hydrolases"/>
    <property type="match status" value="1"/>
</dbReference>
<dbReference type="InterPro" id="IPR005702">
    <property type="entry name" value="Wzc-like_C"/>
</dbReference>
<dbReference type="InterPro" id="IPR050445">
    <property type="entry name" value="Bact_polysacc_biosynth/exp"/>
</dbReference>
<protein>
    <recommendedName>
        <fullName evidence="5">non-specific protein-tyrosine kinase</fullName>
        <ecNumber evidence="5">2.7.10.2</ecNumber>
    </recommendedName>
</protein>
<evidence type="ECO:0000256" key="12">
    <source>
        <dbReference type="ARBA" id="ARBA00022840"/>
    </source>
</evidence>
<evidence type="ECO:0000256" key="4">
    <source>
        <dbReference type="ARBA" id="ARBA00008883"/>
    </source>
</evidence>
<evidence type="ECO:0000256" key="3">
    <source>
        <dbReference type="ARBA" id="ARBA00007316"/>
    </source>
</evidence>
<dbReference type="InterPro" id="IPR027417">
    <property type="entry name" value="P-loop_NTPase"/>
</dbReference>
<evidence type="ECO:0000256" key="17">
    <source>
        <dbReference type="SAM" id="Phobius"/>
    </source>
</evidence>
<name>A0A9X2G2X4_9MICO</name>
<keyword evidence="13 17" id="KW-1133">Transmembrane helix</keyword>
<comment type="subcellular location">
    <subcellularLocation>
        <location evidence="1">Cell inner membrane</location>
        <topology evidence="1">Multi-pass membrane protein</topology>
    </subcellularLocation>
</comment>
<evidence type="ECO:0000256" key="7">
    <source>
        <dbReference type="ARBA" id="ARBA00022519"/>
    </source>
</evidence>
<gene>
    <name evidence="20" type="ORF">APR03_002021</name>
</gene>
<dbReference type="GO" id="GO:0042802">
    <property type="term" value="F:identical protein binding"/>
    <property type="evidence" value="ECO:0007669"/>
    <property type="project" value="UniProtKB-ARBA"/>
</dbReference>
<keyword evidence="10" id="KW-0547">Nucleotide-binding</keyword>
<dbReference type="RefSeq" id="WP_253835330.1">
    <property type="nucleotide sequence ID" value="NZ_JAMTCS010000005.1"/>
</dbReference>
<dbReference type="GO" id="GO:0004715">
    <property type="term" value="F:non-membrane spanning protein tyrosine kinase activity"/>
    <property type="evidence" value="ECO:0007669"/>
    <property type="project" value="UniProtKB-EC"/>
</dbReference>
<dbReference type="Pfam" id="PF02706">
    <property type="entry name" value="Wzz"/>
    <property type="match status" value="1"/>
</dbReference>
<comment type="catalytic activity">
    <reaction evidence="16">
        <text>L-tyrosyl-[protein] + ATP = O-phospho-L-tyrosyl-[protein] + ADP + H(+)</text>
        <dbReference type="Rhea" id="RHEA:10596"/>
        <dbReference type="Rhea" id="RHEA-COMP:10136"/>
        <dbReference type="Rhea" id="RHEA-COMP:20101"/>
        <dbReference type="ChEBI" id="CHEBI:15378"/>
        <dbReference type="ChEBI" id="CHEBI:30616"/>
        <dbReference type="ChEBI" id="CHEBI:46858"/>
        <dbReference type="ChEBI" id="CHEBI:61978"/>
        <dbReference type="ChEBI" id="CHEBI:456216"/>
        <dbReference type="EC" id="2.7.10.2"/>
    </reaction>
</comment>